<dbReference type="InterPro" id="IPR052153">
    <property type="entry name" value="DVL/RTFL_small_peptides"/>
</dbReference>
<proteinExistence type="inferred from homology"/>
<dbReference type="GO" id="GO:0008285">
    <property type="term" value="P:negative regulation of cell population proliferation"/>
    <property type="evidence" value="ECO:0007669"/>
    <property type="project" value="InterPro"/>
</dbReference>
<dbReference type="OrthoDB" id="602011at2759"/>
<dbReference type="PANTHER" id="PTHR47855">
    <property type="entry name" value="OS01G0525701 PROTEIN"/>
    <property type="match status" value="1"/>
</dbReference>
<evidence type="ECO:0000256" key="4">
    <source>
        <dbReference type="ARBA" id="ARBA00022692"/>
    </source>
</evidence>
<evidence type="ECO:0000313" key="9">
    <source>
        <dbReference type="RefSeq" id="XP_011085549.1"/>
    </source>
</evidence>
<dbReference type="GO" id="GO:0005886">
    <property type="term" value="C:plasma membrane"/>
    <property type="evidence" value="ECO:0007669"/>
    <property type="project" value="UniProtKB-SubCell"/>
</dbReference>
<protein>
    <submittedName>
        <fullName evidence="9">Uncharacterized protein LOC105167491</fullName>
    </submittedName>
</protein>
<dbReference type="RefSeq" id="XP_011085549.1">
    <property type="nucleotide sequence ID" value="XM_011087247.2"/>
</dbReference>
<evidence type="ECO:0000256" key="7">
    <source>
        <dbReference type="ARBA" id="ARBA00024340"/>
    </source>
</evidence>
<dbReference type="InParanoid" id="A0A6I9TW37"/>
<keyword evidence="3" id="KW-1003">Cell membrane</keyword>
<keyword evidence="2" id="KW-0217">Developmental protein</keyword>
<dbReference type="GO" id="GO:0048367">
    <property type="term" value="P:shoot system development"/>
    <property type="evidence" value="ECO:0007669"/>
    <property type="project" value="UniProtKB-ARBA"/>
</dbReference>
<evidence type="ECO:0000256" key="3">
    <source>
        <dbReference type="ARBA" id="ARBA00022475"/>
    </source>
</evidence>
<evidence type="ECO:0000313" key="8">
    <source>
        <dbReference type="Proteomes" id="UP000504604"/>
    </source>
</evidence>
<dbReference type="GeneID" id="105167491"/>
<reference evidence="9" key="1">
    <citation type="submission" date="2025-08" db="UniProtKB">
        <authorList>
            <consortium name="RefSeq"/>
        </authorList>
    </citation>
    <scope>IDENTIFICATION</scope>
</reference>
<keyword evidence="4" id="KW-0812">Transmembrane</keyword>
<sequence>MDMMRSSGEASKERLSSRRVGRFLKEQKGRLYILRRCVLMLLCWQD</sequence>
<keyword evidence="5" id="KW-1133">Transmembrane helix</keyword>
<organism evidence="8 9">
    <name type="scientific">Sesamum indicum</name>
    <name type="common">Oriental sesame</name>
    <name type="synonym">Sesamum orientale</name>
    <dbReference type="NCBI Taxonomy" id="4182"/>
    <lineage>
        <taxon>Eukaryota</taxon>
        <taxon>Viridiplantae</taxon>
        <taxon>Streptophyta</taxon>
        <taxon>Embryophyta</taxon>
        <taxon>Tracheophyta</taxon>
        <taxon>Spermatophyta</taxon>
        <taxon>Magnoliopsida</taxon>
        <taxon>eudicotyledons</taxon>
        <taxon>Gunneridae</taxon>
        <taxon>Pentapetalae</taxon>
        <taxon>asterids</taxon>
        <taxon>lamiids</taxon>
        <taxon>Lamiales</taxon>
        <taxon>Pedaliaceae</taxon>
        <taxon>Sesamum</taxon>
    </lineage>
</organism>
<comment type="similarity">
    <text evidence="7">Belongs to the DVL/RTFL small polypeptides family.</text>
</comment>
<name>A0A6I9TW37_SESIN</name>
<keyword evidence="6" id="KW-0472">Membrane</keyword>
<dbReference type="AlphaFoldDB" id="A0A6I9TW37"/>
<evidence type="ECO:0000256" key="2">
    <source>
        <dbReference type="ARBA" id="ARBA00022473"/>
    </source>
</evidence>
<dbReference type="KEGG" id="sind:105167491"/>
<dbReference type="Pfam" id="PF08137">
    <property type="entry name" value="DVL"/>
    <property type="match status" value="1"/>
</dbReference>
<keyword evidence="8" id="KW-1185">Reference proteome</keyword>
<evidence type="ECO:0000256" key="1">
    <source>
        <dbReference type="ARBA" id="ARBA00004162"/>
    </source>
</evidence>
<comment type="subcellular location">
    <subcellularLocation>
        <location evidence="1">Cell membrane</location>
        <topology evidence="1">Single-pass membrane protein</topology>
    </subcellularLocation>
</comment>
<gene>
    <name evidence="9" type="primary">LOC105167491</name>
</gene>
<evidence type="ECO:0000256" key="6">
    <source>
        <dbReference type="ARBA" id="ARBA00023136"/>
    </source>
</evidence>
<dbReference type="Proteomes" id="UP000504604">
    <property type="component" value="Linkage group LG8"/>
</dbReference>
<evidence type="ECO:0000256" key="5">
    <source>
        <dbReference type="ARBA" id="ARBA00022989"/>
    </source>
</evidence>
<dbReference type="PANTHER" id="PTHR47855:SF6">
    <property type="entry name" value="ROTUNDIFOLIA LIKE 8"/>
    <property type="match status" value="1"/>
</dbReference>
<dbReference type="InterPro" id="IPR012552">
    <property type="entry name" value="DVL"/>
</dbReference>
<accession>A0A6I9TW37</accession>